<evidence type="ECO:0000313" key="2">
    <source>
        <dbReference type="EMBL" id="QEW24578.1"/>
    </source>
</evidence>
<proteinExistence type="predicted"/>
<dbReference type="RefSeq" id="WP_057816459.1">
    <property type="nucleotide sequence ID" value="NZ_CP031598.1"/>
</dbReference>
<dbReference type="OrthoDB" id="7170465at2"/>
<evidence type="ECO:0000313" key="1">
    <source>
        <dbReference type="EMBL" id="KRS17814.1"/>
    </source>
</evidence>
<dbReference type="Gene3D" id="3.40.50.720">
    <property type="entry name" value="NAD(P)-binding Rossmann-like Domain"/>
    <property type="match status" value="1"/>
</dbReference>
<dbReference type="STRING" id="540747.SAMN04488031_107149"/>
<dbReference type="EMBL" id="CP031598">
    <property type="protein sequence ID" value="QEW24578.1"/>
    <property type="molecule type" value="Genomic_DNA"/>
</dbReference>
<gene>
    <name evidence="2" type="ORF">RIdsm_00358</name>
    <name evidence="1" type="ORF">XM52_11730</name>
</gene>
<protein>
    <submittedName>
        <fullName evidence="1">Epimerase</fullName>
    </submittedName>
</protein>
<dbReference type="InterPro" id="IPR036291">
    <property type="entry name" value="NAD(P)-bd_dom_sf"/>
</dbReference>
<sequence>MQKSVLILGASGRFGRNAAEAFWNAGWSIRSFDRRHDDLNEAAQGADVIVAAWNPAYPDWAAQLPQLHARIQEAARRSGAMVVIPGNVYVYGEQTPAPWREGSAHAAANPLGRLRVGMEQSYRDSGVQTVILRAGDFIDTEASGNWLDRMMLPSLPRGTLTYPGQPDIPHAWAYLPDLTRAAAEIAEQKESLPAFTDVNFPGYTMTGADMADMLSGLAGRRVALRRMSWLPLRFAAPVWPMGRSLLEMRYLWDTPHWLESEAFDRLCPRFTATAPEDALARAAAPWLKPAKRCTVIRQSMTRSTQTSL</sequence>
<accession>A0A0T5P994</accession>
<evidence type="ECO:0000313" key="4">
    <source>
        <dbReference type="Proteomes" id="UP000325785"/>
    </source>
</evidence>
<dbReference type="SUPFAM" id="SSF51735">
    <property type="entry name" value="NAD(P)-binding Rossmann-fold domains"/>
    <property type="match status" value="1"/>
</dbReference>
<keyword evidence="3" id="KW-1185">Reference proteome</keyword>
<name>A0A0T5P994_9RHOB</name>
<evidence type="ECO:0000313" key="3">
    <source>
        <dbReference type="Proteomes" id="UP000051401"/>
    </source>
</evidence>
<dbReference type="Proteomes" id="UP000325785">
    <property type="component" value="Chromosome"/>
</dbReference>
<dbReference type="EMBL" id="LAXI01000006">
    <property type="protein sequence ID" value="KRS17814.1"/>
    <property type="molecule type" value="Genomic_DNA"/>
</dbReference>
<reference evidence="2 4" key="2">
    <citation type="submission" date="2018-08" db="EMBL/GenBank/DDBJ databases">
        <title>Genetic Globetrotter - A new plasmid hitch-hiking vast phylogenetic and geographic distances.</title>
        <authorList>
            <person name="Vollmers J."/>
            <person name="Petersen J."/>
        </authorList>
    </citation>
    <scope>NUCLEOTIDE SEQUENCE [LARGE SCALE GENOMIC DNA]</scope>
    <source>
        <strain evidence="2 4">DSM 26383</strain>
    </source>
</reference>
<reference evidence="1 3" key="1">
    <citation type="submission" date="2015-04" db="EMBL/GenBank/DDBJ databases">
        <title>The draft genome sequence of Roseovarius indicus B108T.</title>
        <authorList>
            <person name="Li G."/>
            <person name="Lai Q."/>
            <person name="Shao Z."/>
            <person name="Yan P."/>
        </authorList>
    </citation>
    <scope>NUCLEOTIDE SEQUENCE [LARGE SCALE GENOMIC DNA]</scope>
    <source>
        <strain evidence="1 3">B108</strain>
    </source>
</reference>
<dbReference type="Proteomes" id="UP000051401">
    <property type="component" value="Unassembled WGS sequence"/>
</dbReference>
<dbReference type="PATRIC" id="fig|540747.5.peg.5322"/>
<dbReference type="AlphaFoldDB" id="A0A0T5P994"/>
<organism evidence="1 3">
    <name type="scientific">Roseovarius indicus</name>
    <dbReference type="NCBI Taxonomy" id="540747"/>
    <lineage>
        <taxon>Bacteria</taxon>
        <taxon>Pseudomonadati</taxon>
        <taxon>Pseudomonadota</taxon>
        <taxon>Alphaproteobacteria</taxon>
        <taxon>Rhodobacterales</taxon>
        <taxon>Roseobacteraceae</taxon>
        <taxon>Roseovarius</taxon>
    </lineage>
</organism>
<dbReference type="KEGG" id="rid:RIdsm_00358"/>